<evidence type="ECO:0000313" key="3">
    <source>
        <dbReference type="Proteomes" id="UP000310689"/>
    </source>
</evidence>
<accession>A0A4T0JAC1</accession>
<comment type="caution">
    <text evidence="2">The sequence shown here is derived from an EMBL/GenBank/DDBJ whole genome shotgun (WGS) entry which is preliminary data.</text>
</comment>
<organism evidence="2 3">
    <name type="scientific">Wallemia ichthyophaga</name>
    <dbReference type="NCBI Taxonomy" id="245174"/>
    <lineage>
        <taxon>Eukaryota</taxon>
        <taxon>Fungi</taxon>
        <taxon>Dikarya</taxon>
        <taxon>Basidiomycota</taxon>
        <taxon>Wallemiomycotina</taxon>
        <taxon>Wallemiomycetes</taxon>
        <taxon>Wallemiales</taxon>
        <taxon>Wallemiaceae</taxon>
        <taxon>Wallemia</taxon>
    </lineage>
</organism>
<dbReference type="Proteomes" id="UP000310689">
    <property type="component" value="Unassembled WGS sequence"/>
</dbReference>
<feature type="compositionally biased region" description="Low complexity" evidence="1">
    <location>
        <begin position="77"/>
        <end position="91"/>
    </location>
</feature>
<feature type="region of interest" description="Disordered" evidence="1">
    <location>
        <begin position="63"/>
        <end position="146"/>
    </location>
</feature>
<gene>
    <name evidence="2" type="ORF">E3P86_00981</name>
</gene>
<name>A0A4T0JAC1_WALIC</name>
<feature type="region of interest" description="Disordered" evidence="1">
    <location>
        <begin position="197"/>
        <end position="245"/>
    </location>
</feature>
<dbReference type="EMBL" id="SPOI01000026">
    <property type="protein sequence ID" value="TIB39776.1"/>
    <property type="molecule type" value="Genomic_DNA"/>
</dbReference>
<protein>
    <submittedName>
        <fullName evidence="2">Uncharacterized protein</fullName>
    </submittedName>
</protein>
<evidence type="ECO:0000256" key="1">
    <source>
        <dbReference type="SAM" id="MobiDB-lite"/>
    </source>
</evidence>
<dbReference type="PANTHER" id="PTHR40132:SF1">
    <property type="entry name" value="PRE-MRNA-SPLICING FACTOR 38B"/>
    <property type="match status" value="1"/>
</dbReference>
<sequence>MERARFELGAEFLNCIMITDRELADILTAEGLAGRGGSGSGSGSTHPPPINQRFLLNTLRSVDDHNKGVTGSGSGSGSASTSVSTNTNTNNIPGATSPNHSDQRTPDSRSFADFQKKKRRRVDDKPSKNSRKTSRETTTIPSKMDKYFEHDYDPAIDFTPPEDANEMDFDAWNTMLDTIDLRNKRRRQREAELWEEEKHRQRHRSNQQLGREKAKVAKLLGPDAEKEYKSRKREEKRIRKEQTRESIKLQAINRVGSYNEDNKSDDLFNMEYSKKGSTRAWDVGKE</sequence>
<dbReference type="PANTHER" id="PTHR40132">
    <property type="entry name" value="PRE-MRNA-SPLICING FACTOR 38B"/>
    <property type="match status" value="1"/>
</dbReference>
<dbReference type="AlphaFoldDB" id="A0A4T0JAC1"/>
<proteinExistence type="predicted"/>
<evidence type="ECO:0000313" key="2">
    <source>
        <dbReference type="EMBL" id="TIB39776.1"/>
    </source>
</evidence>
<reference evidence="2 3" key="1">
    <citation type="submission" date="2019-03" db="EMBL/GenBank/DDBJ databases">
        <title>Sequencing 23 genomes of Wallemia ichthyophaga.</title>
        <authorList>
            <person name="Gostincar C."/>
        </authorList>
    </citation>
    <scope>NUCLEOTIDE SEQUENCE [LARGE SCALE GENOMIC DNA]</scope>
    <source>
        <strain evidence="2 3">EXF-6200</strain>
    </source>
</reference>
<feature type="compositionally biased region" description="Basic and acidic residues" evidence="1">
    <location>
        <begin position="223"/>
        <end position="245"/>
    </location>
</feature>